<evidence type="ECO:0000313" key="5">
    <source>
        <dbReference type="EMBL" id="CAF1287127.1"/>
    </source>
</evidence>
<feature type="region of interest" description="Disordered" evidence="3">
    <location>
        <begin position="258"/>
        <end position="303"/>
    </location>
</feature>
<dbReference type="PANTHER" id="PTHR48025">
    <property type="entry name" value="OS02G0815200 PROTEIN"/>
    <property type="match status" value="1"/>
</dbReference>
<name>A0A815CPH5_9BILA</name>
<reference evidence="5" key="1">
    <citation type="submission" date="2021-02" db="EMBL/GenBank/DDBJ databases">
        <authorList>
            <person name="Nowell W R."/>
        </authorList>
    </citation>
    <scope>NUCLEOTIDE SEQUENCE</scope>
</reference>
<proteinExistence type="predicted"/>
<dbReference type="Pfam" id="PF00076">
    <property type="entry name" value="RRM_1"/>
    <property type="match status" value="1"/>
</dbReference>
<feature type="domain" description="RRM" evidence="4">
    <location>
        <begin position="3"/>
        <end position="73"/>
    </location>
</feature>
<feature type="region of interest" description="Disordered" evidence="3">
    <location>
        <begin position="207"/>
        <end position="232"/>
    </location>
</feature>
<evidence type="ECO:0000313" key="6">
    <source>
        <dbReference type="Proteomes" id="UP000663855"/>
    </source>
</evidence>
<dbReference type="SUPFAM" id="SSF54928">
    <property type="entry name" value="RNA-binding domain, RBD"/>
    <property type="match status" value="1"/>
</dbReference>
<feature type="compositionally biased region" description="Low complexity" evidence="3">
    <location>
        <begin position="258"/>
        <end position="267"/>
    </location>
</feature>
<feature type="compositionally biased region" description="Basic and acidic residues" evidence="3">
    <location>
        <begin position="130"/>
        <end position="143"/>
    </location>
</feature>
<dbReference type="SMART" id="SM00360">
    <property type="entry name" value="RRM"/>
    <property type="match status" value="1"/>
</dbReference>
<dbReference type="PROSITE" id="PS50102">
    <property type="entry name" value="RRM"/>
    <property type="match status" value="1"/>
</dbReference>
<dbReference type="GO" id="GO:0005634">
    <property type="term" value="C:nucleus"/>
    <property type="evidence" value="ECO:0007669"/>
    <property type="project" value="TreeGrafter"/>
</dbReference>
<evidence type="ECO:0000256" key="3">
    <source>
        <dbReference type="SAM" id="MobiDB-lite"/>
    </source>
</evidence>
<dbReference type="InterPro" id="IPR050502">
    <property type="entry name" value="Euk_RNA-bind_prot"/>
</dbReference>
<evidence type="ECO:0000259" key="4">
    <source>
        <dbReference type="PROSITE" id="PS50102"/>
    </source>
</evidence>
<dbReference type="Proteomes" id="UP000663855">
    <property type="component" value="Unassembled WGS sequence"/>
</dbReference>
<dbReference type="GO" id="GO:0003729">
    <property type="term" value="F:mRNA binding"/>
    <property type="evidence" value="ECO:0007669"/>
    <property type="project" value="TreeGrafter"/>
</dbReference>
<dbReference type="Gene3D" id="3.30.70.330">
    <property type="match status" value="1"/>
</dbReference>
<feature type="compositionally biased region" description="Low complexity" evidence="3">
    <location>
        <begin position="90"/>
        <end position="99"/>
    </location>
</feature>
<organism evidence="5 6">
    <name type="scientific">Rotaria magnacalcarata</name>
    <dbReference type="NCBI Taxonomy" id="392030"/>
    <lineage>
        <taxon>Eukaryota</taxon>
        <taxon>Metazoa</taxon>
        <taxon>Spiralia</taxon>
        <taxon>Gnathifera</taxon>
        <taxon>Rotifera</taxon>
        <taxon>Eurotatoria</taxon>
        <taxon>Bdelloidea</taxon>
        <taxon>Philodinida</taxon>
        <taxon>Philodinidae</taxon>
        <taxon>Rotaria</taxon>
    </lineage>
</organism>
<feature type="region of interest" description="Disordered" evidence="3">
    <location>
        <begin position="70"/>
        <end position="155"/>
    </location>
</feature>
<sequence length="303" mass="33908">MPTKLYIGNISSSVSPTELKELFEKYGKVLECDIIKDYAFVHMEDASKAKASIAALNEFNLKGSRIRVEVSTSQLRNAGRPSRRGDSPRHQSSSMPMRSSRNRDYPMVSSSRSGGPDRSYPRMRNSYMDSRSRPYDSPYERQRIPPPPPPMSYGDPYSMRGGPVDPYGRDDFYSQRAAPIPMTDHYGRGPPMRSTYDAYSAYPPGLGAMGPPRSRYAASPPSSRNGTAVYKRDLETRKKKEVERFVLTYSCNLILRSRYAASPPSSRNGTGRYASPSRSSSSHRASRRSPLPSSSSSSSRPRR</sequence>
<evidence type="ECO:0000256" key="1">
    <source>
        <dbReference type="ARBA" id="ARBA00022884"/>
    </source>
</evidence>
<protein>
    <recommendedName>
        <fullName evidence="4">RRM domain-containing protein</fullName>
    </recommendedName>
</protein>
<dbReference type="InterPro" id="IPR000504">
    <property type="entry name" value="RRM_dom"/>
</dbReference>
<dbReference type="AlphaFoldDB" id="A0A815CPH5"/>
<dbReference type="PANTHER" id="PTHR48025:SF1">
    <property type="entry name" value="RRM DOMAIN-CONTAINING PROTEIN"/>
    <property type="match status" value="1"/>
</dbReference>
<feature type="compositionally biased region" description="Low complexity" evidence="3">
    <location>
        <begin position="275"/>
        <end position="303"/>
    </location>
</feature>
<comment type="caution">
    <text evidence="5">The sequence shown here is derived from an EMBL/GenBank/DDBJ whole genome shotgun (WGS) entry which is preliminary data.</text>
</comment>
<evidence type="ECO:0000256" key="2">
    <source>
        <dbReference type="PROSITE-ProRule" id="PRU00176"/>
    </source>
</evidence>
<feature type="compositionally biased region" description="Low complexity" evidence="3">
    <location>
        <begin position="211"/>
        <end position="224"/>
    </location>
</feature>
<gene>
    <name evidence="5" type="ORF">CJN711_LOCUS16281</name>
</gene>
<dbReference type="InterPro" id="IPR012677">
    <property type="entry name" value="Nucleotide-bd_a/b_plait_sf"/>
</dbReference>
<dbReference type="EMBL" id="CAJNOV010007495">
    <property type="protein sequence ID" value="CAF1287127.1"/>
    <property type="molecule type" value="Genomic_DNA"/>
</dbReference>
<keyword evidence="1 2" id="KW-0694">RNA-binding</keyword>
<accession>A0A815CPH5</accession>
<dbReference type="InterPro" id="IPR035979">
    <property type="entry name" value="RBD_domain_sf"/>
</dbReference>